<accession>A0ACA9K147</accession>
<sequence length="180" mass="21892">MTENAKDRQEIWRFHLLLFDRQSISSANQHVPNETSREKQRLQSLIQDHGCNNWRLIAQHMETRDQRQIREQRKITPFESRRIQELHRQHGRQWKQIATFFPGFSPIMIRNHWNNLQRKRVNQIRSMRINQQQQALPLFGWNQQQTNIISLLNNQQQQNPPSEIIRRKMSISYLLNPVQQ</sequence>
<reference evidence="1" key="1">
    <citation type="submission" date="2021-06" db="EMBL/GenBank/DDBJ databases">
        <authorList>
            <person name="Kallberg Y."/>
            <person name="Tangrot J."/>
            <person name="Rosling A."/>
        </authorList>
    </citation>
    <scope>NUCLEOTIDE SEQUENCE</scope>
    <source>
        <strain evidence="1">AU212A</strain>
    </source>
</reference>
<organism evidence="1 2">
    <name type="scientific">Scutellospora calospora</name>
    <dbReference type="NCBI Taxonomy" id="85575"/>
    <lineage>
        <taxon>Eukaryota</taxon>
        <taxon>Fungi</taxon>
        <taxon>Fungi incertae sedis</taxon>
        <taxon>Mucoromycota</taxon>
        <taxon>Glomeromycotina</taxon>
        <taxon>Glomeromycetes</taxon>
        <taxon>Diversisporales</taxon>
        <taxon>Gigasporaceae</taxon>
        <taxon>Scutellospora</taxon>
    </lineage>
</organism>
<protein>
    <submittedName>
        <fullName evidence="1">5015_t:CDS:1</fullName>
    </submittedName>
</protein>
<gene>
    <name evidence="1" type="ORF">SCALOS_LOCUS952</name>
</gene>
<keyword evidence="2" id="KW-1185">Reference proteome</keyword>
<name>A0ACA9K147_9GLOM</name>
<proteinExistence type="predicted"/>
<dbReference type="Proteomes" id="UP000789860">
    <property type="component" value="Unassembled WGS sequence"/>
</dbReference>
<comment type="caution">
    <text evidence="1">The sequence shown here is derived from an EMBL/GenBank/DDBJ whole genome shotgun (WGS) entry which is preliminary data.</text>
</comment>
<dbReference type="EMBL" id="CAJVPM010000528">
    <property type="protein sequence ID" value="CAG8446427.1"/>
    <property type="molecule type" value="Genomic_DNA"/>
</dbReference>
<evidence type="ECO:0000313" key="1">
    <source>
        <dbReference type="EMBL" id="CAG8446427.1"/>
    </source>
</evidence>
<evidence type="ECO:0000313" key="2">
    <source>
        <dbReference type="Proteomes" id="UP000789860"/>
    </source>
</evidence>